<proteinExistence type="predicted"/>
<feature type="compositionally biased region" description="Basic residues" evidence="1">
    <location>
        <begin position="1"/>
        <end position="10"/>
    </location>
</feature>
<protein>
    <submittedName>
        <fullName evidence="2">Helix-turn-helix domain-containing protein</fullName>
    </submittedName>
</protein>
<gene>
    <name evidence="2" type="ORF">V5R04_01470</name>
</gene>
<sequence>MKLQNIKHRSVTGSVMADSCEKPSEAQKEDLLSLAEASELLPAVSRHTLRRWAKANMVTHIELPGGRLWFRREDILALMKPVIANGDGVS</sequence>
<evidence type="ECO:0000313" key="2">
    <source>
        <dbReference type="EMBL" id="XBH21924.1"/>
    </source>
</evidence>
<name>A0AAU7DX49_9MICO</name>
<dbReference type="EMBL" id="CP146203">
    <property type="protein sequence ID" value="XBH21924.1"/>
    <property type="molecule type" value="Genomic_DNA"/>
</dbReference>
<feature type="region of interest" description="Disordered" evidence="1">
    <location>
        <begin position="1"/>
        <end position="22"/>
    </location>
</feature>
<organism evidence="2">
    <name type="scientific">Jonesiaceae bacterium BS-20</name>
    <dbReference type="NCBI Taxonomy" id="3120821"/>
    <lineage>
        <taxon>Bacteria</taxon>
        <taxon>Bacillati</taxon>
        <taxon>Actinomycetota</taxon>
        <taxon>Actinomycetes</taxon>
        <taxon>Micrococcales</taxon>
        <taxon>Jonesiaceae</taxon>
    </lineage>
</organism>
<dbReference type="AlphaFoldDB" id="A0AAU7DX49"/>
<dbReference type="InterPro" id="IPR009061">
    <property type="entry name" value="DNA-bd_dom_put_sf"/>
</dbReference>
<dbReference type="SUPFAM" id="SSF46955">
    <property type="entry name" value="Putative DNA-binding domain"/>
    <property type="match status" value="1"/>
</dbReference>
<accession>A0AAU7DX49</accession>
<reference evidence="2" key="1">
    <citation type="submission" date="2024-02" db="EMBL/GenBank/DDBJ databases">
        <title>Tomenella chthoni gen. nov. sp. nov., a member of the family Jonesiaceae isolated from bat guano.</title>
        <authorList>
            <person name="Miller S.L."/>
            <person name="King J."/>
            <person name="Sankaranarayanan K."/>
            <person name="Lawson P.A."/>
        </authorList>
    </citation>
    <scope>NUCLEOTIDE SEQUENCE</scope>
    <source>
        <strain evidence="2">BS-20</strain>
    </source>
</reference>
<evidence type="ECO:0000256" key="1">
    <source>
        <dbReference type="SAM" id="MobiDB-lite"/>
    </source>
</evidence>